<dbReference type="InterPro" id="IPR050072">
    <property type="entry name" value="Peptidase_M20A"/>
</dbReference>
<dbReference type="GO" id="GO:0016787">
    <property type="term" value="F:hydrolase activity"/>
    <property type="evidence" value="ECO:0007669"/>
    <property type="project" value="UniProtKB-KW"/>
</dbReference>
<dbReference type="CDD" id="cd03885">
    <property type="entry name" value="M20_CPDG2"/>
    <property type="match status" value="1"/>
</dbReference>
<evidence type="ECO:0000259" key="4">
    <source>
        <dbReference type="Pfam" id="PF07687"/>
    </source>
</evidence>
<proteinExistence type="predicted"/>
<reference evidence="5 6" key="1">
    <citation type="submission" date="2019-06" db="EMBL/GenBank/DDBJ databases">
        <title>Genomic insights into carbon and energy metabolism of Deferribacter autotrophicus revealed new metabolic traits in the phylum Deferribacteres.</title>
        <authorList>
            <person name="Slobodkin A.I."/>
            <person name="Slobodkina G.B."/>
            <person name="Allioux M."/>
            <person name="Alain K."/>
            <person name="Jebbar M."/>
            <person name="Shadrin V."/>
            <person name="Kublanov I.V."/>
            <person name="Toshchakov S.V."/>
            <person name="Bonch-Osmolovskaya E.A."/>
        </authorList>
    </citation>
    <scope>NUCLEOTIDE SEQUENCE [LARGE SCALE GENOMIC DNA]</scope>
    <source>
        <strain evidence="5 6">SL50</strain>
    </source>
</reference>
<name>A0A5A8F3Y7_9BACT</name>
<dbReference type="InterPro" id="IPR011650">
    <property type="entry name" value="Peptidase_M20_dimer"/>
</dbReference>
<protein>
    <submittedName>
        <fullName evidence="5">M20 family metallopeptidase</fullName>
    </submittedName>
</protein>
<organism evidence="5 6">
    <name type="scientific">Deferribacter autotrophicus</name>
    <dbReference type="NCBI Taxonomy" id="500465"/>
    <lineage>
        <taxon>Bacteria</taxon>
        <taxon>Pseudomonadati</taxon>
        <taxon>Deferribacterota</taxon>
        <taxon>Deferribacteres</taxon>
        <taxon>Deferribacterales</taxon>
        <taxon>Deferribacteraceae</taxon>
        <taxon>Deferribacter</taxon>
    </lineage>
</organism>
<dbReference type="SUPFAM" id="SSF55031">
    <property type="entry name" value="Bacterial exopeptidase dimerisation domain"/>
    <property type="match status" value="1"/>
</dbReference>
<dbReference type="AlphaFoldDB" id="A0A5A8F3Y7"/>
<dbReference type="InterPro" id="IPR036264">
    <property type="entry name" value="Bact_exopeptidase_dim_dom"/>
</dbReference>
<dbReference type="Proteomes" id="UP000322876">
    <property type="component" value="Unassembled WGS sequence"/>
</dbReference>
<keyword evidence="1" id="KW-0479">Metal-binding</keyword>
<dbReference type="Gene3D" id="3.30.70.360">
    <property type="match status" value="1"/>
</dbReference>
<dbReference type="InterPro" id="IPR002933">
    <property type="entry name" value="Peptidase_M20"/>
</dbReference>
<dbReference type="EMBL" id="VFJB01000004">
    <property type="protein sequence ID" value="KAA0258598.1"/>
    <property type="molecule type" value="Genomic_DNA"/>
</dbReference>
<feature type="active site" description="Proton acceptor" evidence="3">
    <location>
        <position position="151"/>
    </location>
</feature>
<feature type="active site" evidence="3">
    <location>
        <position position="91"/>
    </location>
</feature>
<dbReference type="OrthoDB" id="9776600at2"/>
<keyword evidence="6" id="KW-1185">Reference proteome</keyword>
<evidence type="ECO:0000256" key="2">
    <source>
        <dbReference type="ARBA" id="ARBA00022801"/>
    </source>
</evidence>
<feature type="domain" description="Peptidase M20 dimerisation" evidence="4">
    <location>
        <begin position="186"/>
        <end position="287"/>
    </location>
</feature>
<evidence type="ECO:0000313" key="6">
    <source>
        <dbReference type="Proteomes" id="UP000322876"/>
    </source>
</evidence>
<dbReference type="GO" id="GO:0046872">
    <property type="term" value="F:metal ion binding"/>
    <property type="evidence" value="ECO:0007669"/>
    <property type="project" value="UniProtKB-KW"/>
</dbReference>
<dbReference type="PANTHER" id="PTHR43808">
    <property type="entry name" value="ACETYLORNITHINE DEACETYLASE"/>
    <property type="match status" value="1"/>
</dbReference>
<dbReference type="PIRSF" id="PIRSF037238">
    <property type="entry name" value="Carboxypeptidase_G2"/>
    <property type="match status" value="1"/>
</dbReference>
<evidence type="ECO:0000256" key="3">
    <source>
        <dbReference type="PIRSR" id="PIRSR037238-1"/>
    </source>
</evidence>
<sequence>MTINLHSRNIMNREQFEKFYTEHEQEMLMLFQQLVETNSYSYNSTGIKTCLDLFGQTASPFLETTHLENNCLLLYNKKVEKNYVLLMGHMDTVFPESSHFQNFIIDGNLIKGPGTYDMKGGLIVVLYALKFLHNMDLLNDIPVRFLINSDEEIGSLNSKKIIQEMAKDALFAFVFEGGGINGEIVTGRKGKIGLKGITQGEAGHAAFIIEGKKSAVLEMAYKIIQFEHLNDSQKNISCNVGKITGGTGANTVPDYCEILIDIRYTCNEDAKALNEKIKDIARTTHVEGVKFQLIKTSERPCMERKNNIGLFQIVTEATTDIKMKVKEEFRNGVSDANFIAEVGTPVLDGFGPIGGNDHSDKEYILKDSLKDRILLTANALLKCYSNLKQ</sequence>
<dbReference type="SUPFAM" id="SSF53187">
    <property type="entry name" value="Zn-dependent exopeptidases"/>
    <property type="match status" value="1"/>
</dbReference>
<accession>A0A5A8F3Y7</accession>
<comment type="caution">
    <text evidence="5">The sequence shown here is derived from an EMBL/GenBank/DDBJ whole genome shotgun (WGS) entry which is preliminary data.</text>
</comment>
<evidence type="ECO:0000313" key="5">
    <source>
        <dbReference type="EMBL" id="KAA0258598.1"/>
    </source>
</evidence>
<dbReference type="PANTHER" id="PTHR43808:SF9">
    <property type="entry name" value="BLL0789 PROTEIN"/>
    <property type="match status" value="1"/>
</dbReference>
<dbReference type="Pfam" id="PF01546">
    <property type="entry name" value="Peptidase_M20"/>
    <property type="match status" value="1"/>
</dbReference>
<dbReference type="Gene3D" id="3.40.630.10">
    <property type="entry name" value="Zn peptidases"/>
    <property type="match status" value="1"/>
</dbReference>
<dbReference type="InterPro" id="IPR017150">
    <property type="entry name" value="Pept_M20_glutamate_carboxypep"/>
</dbReference>
<keyword evidence="2" id="KW-0378">Hydrolase</keyword>
<dbReference type="Pfam" id="PF07687">
    <property type="entry name" value="M20_dimer"/>
    <property type="match status" value="1"/>
</dbReference>
<evidence type="ECO:0000256" key="1">
    <source>
        <dbReference type="ARBA" id="ARBA00022723"/>
    </source>
</evidence>
<gene>
    <name evidence="5" type="ORF">FHQ18_05415</name>
</gene>